<dbReference type="EMBL" id="JH717986">
    <property type="protein sequence ID" value="EJC97673.1"/>
    <property type="molecule type" value="Genomic_DNA"/>
</dbReference>
<dbReference type="OrthoDB" id="9991317at2759"/>
<organism evidence="1 2">
    <name type="scientific">Fomitiporia mediterranea (strain MF3/22)</name>
    <name type="common">Grapevine white-rot fungus</name>
    <dbReference type="NCBI Taxonomy" id="694068"/>
    <lineage>
        <taxon>Eukaryota</taxon>
        <taxon>Fungi</taxon>
        <taxon>Dikarya</taxon>
        <taxon>Basidiomycota</taxon>
        <taxon>Agaricomycotina</taxon>
        <taxon>Agaricomycetes</taxon>
        <taxon>Hymenochaetales</taxon>
        <taxon>Hymenochaetaceae</taxon>
        <taxon>Fomitiporia</taxon>
    </lineage>
</organism>
<protein>
    <submittedName>
        <fullName evidence="1">Uncharacterized protein</fullName>
    </submittedName>
</protein>
<dbReference type="GeneID" id="18675887"/>
<dbReference type="AlphaFoldDB" id="R7SG34"/>
<reference evidence="2" key="1">
    <citation type="journal article" date="2012" name="Science">
        <title>The Paleozoic origin of enzymatic lignin decomposition reconstructed from 31 fungal genomes.</title>
        <authorList>
            <person name="Floudas D."/>
            <person name="Binder M."/>
            <person name="Riley R."/>
            <person name="Barry K."/>
            <person name="Blanchette R.A."/>
            <person name="Henrissat B."/>
            <person name="Martinez A.T."/>
            <person name="Otillar R."/>
            <person name="Spatafora J.W."/>
            <person name="Yadav J.S."/>
            <person name="Aerts A."/>
            <person name="Benoit I."/>
            <person name="Boyd A."/>
            <person name="Carlson A."/>
            <person name="Copeland A."/>
            <person name="Coutinho P.M."/>
            <person name="de Vries R.P."/>
            <person name="Ferreira P."/>
            <person name="Findley K."/>
            <person name="Foster B."/>
            <person name="Gaskell J."/>
            <person name="Glotzer D."/>
            <person name="Gorecki P."/>
            <person name="Heitman J."/>
            <person name="Hesse C."/>
            <person name="Hori C."/>
            <person name="Igarashi K."/>
            <person name="Jurgens J.A."/>
            <person name="Kallen N."/>
            <person name="Kersten P."/>
            <person name="Kohler A."/>
            <person name="Kuees U."/>
            <person name="Kumar T.K.A."/>
            <person name="Kuo A."/>
            <person name="LaButti K."/>
            <person name="Larrondo L.F."/>
            <person name="Lindquist E."/>
            <person name="Ling A."/>
            <person name="Lombard V."/>
            <person name="Lucas S."/>
            <person name="Lundell T."/>
            <person name="Martin R."/>
            <person name="McLaughlin D.J."/>
            <person name="Morgenstern I."/>
            <person name="Morin E."/>
            <person name="Murat C."/>
            <person name="Nagy L.G."/>
            <person name="Nolan M."/>
            <person name="Ohm R.A."/>
            <person name="Patyshakuliyeva A."/>
            <person name="Rokas A."/>
            <person name="Ruiz-Duenas F.J."/>
            <person name="Sabat G."/>
            <person name="Salamov A."/>
            <person name="Samejima M."/>
            <person name="Schmutz J."/>
            <person name="Slot J.C."/>
            <person name="St John F."/>
            <person name="Stenlid J."/>
            <person name="Sun H."/>
            <person name="Sun S."/>
            <person name="Syed K."/>
            <person name="Tsang A."/>
            <person name="Wiebenga A."/>
            <person name="Young D."/>
            <person name="Pisabarro A."/>
            <person name="Eastwood D.C."/>
            <person name="Martin F."/>
            <person name="Cullen D."/>
            <person name="Grigoriev I.V."/>
            <person name="Hibbett D.S."/>
        </authorList>
    </citation>
    <scope>NUCLEOTIDE SEQUENCE [LARGE SCALE GENOMIC DNA]</scope>
    <source>
        <strain evidence="2">MF3/22</strain>
    </source>
</reference>
<dbReference type="Proteomes" id="UP000053630">
    <property type="component" value="Unassembled WGS sequence"/>
</dbReference>
<evidence type="ECO:0000313" key="1">
    <source>
        <dbReference type="EMBL" id="EJC97673.1"/>
    </source>
</evidence>
<dbReference type="KEGG" id="fme:FOMMEDRAFT_162697"/>
<proteinExistence type="predicted"/>
<evidence type="ECO:0000313" key="2">
    <source>
        <dbReference type="Proteomes" id="UP000053630"/>
    </source>
</evidence>
<sequence length="214" mass="24375">MPKVYAVRTSLPRRTSIRRYRRYLLDKCISSYTRHSERSFMHDAVEIGGNQQCLSLGISHLSKSARQEIRNIRNCGISAQQLISKKAPRDAVITPFGRQPGSIFLSRKLYFEAFPILIQAVRPWTDLTRYCPSKPSECRPPGLPPDEELLDEDGPFFAKTVYECMCDCEGGEVRYKRVAAGLRKAAVELKGRADIQTERWVNLIHIGAQLDLEC</sequence>
<accession>R7SG34</accession>
<keyword evidence="2" id="KW-1185">Reference proteome</keyword>
<dbReference type="RefSeq" id="XP_007272089.1">
    <property type="nucleotide sequence ID" value="XM_007272027.1"/>
</dbReference>
<gene>
    <name evidence="1" type="ORF">FOMMEDRAFT_162697</name>
</gene>
<name>R7SG34_FOMME</name>